<gene>
    <name evidence="3" type="ORF">JHK64_06215</name>
</gene>
<dbReference type="InterPro" id="IPR010502">
    <property type="entry name" value="Carb-bd_dom_fam9"/>
</dbReference>
<dbReference type="AlphaFoldDB" id="A0A934PBC7"/>
<feature type="chain" id="PRO_5037461475" evidence="1">
    <location>
        <begin position="30"/>
        <end position="266"/>
    </location>
</feature>
<name>A0A934PBC7_9STRE</name>
<evidence type="ECO:0000256" key="1">
    <source>
        <dbReference type="SAM" id="SignalP"/>
    </source>
</evidence>
<feature type="domain" description="Carbohydrate-binding" evidence="2">
    <location>
        <begin position="61"/>
        <end position="262"/>
    </location>
</feature>
<dbReference type="EMBL" id="JAENBP010000008">
    <property type="protein sequence ID" value="MBJ8350225.1"/>
    <property type="molecule type" value="Genomic_DNA"/>
</dbReference>
<organism evidence="3 4">
    <name type="scientific">Streptococcus zalophi</name>
    <dbReference type="NCBI Taxonomy" id="640031"/>
    <lineage>
        <taxon>Bacteria</taxon>
        <taxon>Bacillati</taxon>
        <taxon>Bacillota</taxon>
        <taxon>Bacilli</taxon>
        <taxon>Lactobacillales</taxon>
        <taxon>Streptococcaceae</taxon>
        <taxon>Streptococcus</taxon>
    </lineage>
</organism>
<proteinExistence type="predicted"/>
<sequence>MKKLSKHWFYLVMSLSLLLVLTGCNTATPANNEMATQTIIAYNEATTPHYDVVMRNEKPQIDGMSEDAVWETVPILSGGFHFPWDTKEAPLTEFKAFNDGTDFYFHFNVLDQDVLLDSDWKEDESTVDNEDRVELFFAGGSVDKPTPDGMPLYYAIEVDADGRIHDYSIEYYRDFDSEWNLEGLETAATKTDNGYSVEGKIPIKTLEDLKLLNNNVIKVGAYRAEFSAPENEGDDPVMEWISWVDPKTQNPDFHVNSSFGEFRFLK</sequence>
<dbReference type="Gene3D" id="2.60.40.1190">
    <property type="match status" value="1"/>
</dbReference>
<dbReference type="Proteomes" id="UP000644875">
    <property type="component" value="Unassembled WGS sequence"/>
</dbReference>
<evidence type="ECO:0000313" key="3">
    <source>
        <dbReference type="EMBL" id="MBJ8350225.1"/>
    </source>
</evidence>
<dbReference type="GO" id="GO:0016052">
    <property type="term" value="P:carbohydrate catabolic process"/>
    <property type="evidence" value="ECO:0007669"/>
    <property type="project" value="InterPro"/>
</dbReference>
<reference evidence="3 4" key="1">
    <citation type="journal article" date="2021" name="Int. J. Syst. Evol. Microbiol.">
        <title>Streptococcus vicugnae sp. nov., isolated from faeces of alpacas (Vicugna pacos) and cattle (Bos taurus), Streptococcus zalophi sp. nov., and Streptococcus pacificus sp. nov., isolated from respiratory tract of California sea lions (Zalophus californianus).</title>
        <authorList>
            <person name="Volokhov D.V."/>
            <person name="Zagorodnyaya T.A."/>
            <person name="Shen Z."/>
            <person name="Blom J."/>
            <person name="Furtak V.A."/>
            <person name="Eisenberg T."/>
            <person name="Fan P."/>
            <person name="Jeong K.C."/>
            <person name="Gao Y."/>
            <person name="Zhang S."/>
            <person name="Amselle M."/>
        </authorList>
    </citation>
    <scope>NUCLEOTIDE SEQUENCE [LARGE SCALE GENOMIC DNA]</scope>
    <source>
        <strain evidence="4">CSL7508-lung</strain>
    </source>
</reference>
<dbReference type="PROSITE" id="PS51257">
    <property type="entry name" value="PROKAR_LIPOPROTEIN"/>
    <property type="match status" value="1"/>
</dbReference>
<comment type="caution">
    <text evidence="3">The sequence shown here is derived from an EMBL/GenBank/DDBJ whole genome shotgun (WGS) entry which is preliminary data.</text>
</comment>
<dbReference type="Pfam" id="PF06452">
    <property type="entry name" value="CBM9_1"/>
    <property type="match status" value="1"/>
</dbReference>
<feature type="signal peptide" evidence="1">
    <location>
        <begin position="1"/>
        <end position="29"/>
    </location>
</feature>
<dbReference type="SUPFAM" id="SSF49344">
    <property type="entry name" value="CBD9-like"/>
    <property type="match status" value="1"/>
</dbReference>
<dbReference type="GO" id="GO:0030246">
    <property type="term" value="F:carbohydrate binding"/>
    <property type="evidence" value="ECO:0007669"/>
    <property type="project" value="InterPro"/>
</dbReference>
<dbReference type="RefSeq" id="WP_199568141.1">
    <property type="nucleotide sequence ID" value="NZ_JAENBP010000008.1"/>
</dbReference>
<keyword evidence="1" id="KW-0732">Signal</keyword>
<keyword evidence="4" id="KW-1185">Reference proteome</keyword>
<evidence type="ECO:0000313" key="4">
    <source>
        <dbReference type="Proteomes" id="UP000644875"/>
    </source>
</evidence>
<dbReference type="CDD" id="cd09620">
    <property type="entry name" value="CBM9_like_3"/>
    <property type="match status" value="1"/>
</dbReference>
<dbReference type="GO" id="GO:0004553">
    <property type="term" value="F:hydrolase activity, hydrolyzing O-glycosyl compounds"/>
    <property type="evidence" value="ECO:0007669"/>
    <property type="project" value="InterPro"/>
</dbReference>
<accession>A0A934PBC7</accession>
<protein>
    <submittedName>
        <fullName evidence="3">Carbohydrate-binding family 9-like protein</fullName>
    </submittedName>
</protein>
<evidence type="ECO:0000259" key="2">
    <source>
        <dbReference type="Pfam" id="PF06452"/>
    </source>
</evidence>